<evidence type="ECO:0000313" key="4">
    <source>
        <dbReference type="Proteomes" id="UP000576393"/>
    </source>
</evidence>
<dbReference type="InterPro" id="IPR043763">
    <property type="entry name" value="DUF5709"/>
</dbReference>
<proteinExistence type="predicted"/>
<dbReference type="AlphaFoldDB" id="A0A852UPL7"/>
<feature type="compositionally biased region" description="Acidic residues" evidence="1">
    <location>
        <begin position="172"/>
        <end position="182"/>
    </location>
</feature>
<dbReference type="Pfam" id="PF18970">
    <property type="entry name" value="DUF5709"/>
    <property type="match status" value="1"/>
</dbReference>
<feature type="compositionally biased region" description="Basic and acidic residues" evidence="1">
    <location>
        <begin position="64"/>
        <end position="73"/>
    </location>
</feature>
<feature type="compositionally biased region" description="Acidic residues" evidence="1">
    <location>
        <begin position="93"/>
        <end position="113"/>
    </location>
</feature>
<evidence type="ECO:0000256" key="1">
    <source>
        <dbReference type="SAM" id="MobiDB-lite"/>
    </source>
</evidence>
<sequence length="200" mass="21461">MDRRRTPDDPYSRFEDEGIPDLQEGTPEQQWAVDPQEEPLPADQPGALDDYGTTAEEWSAGEPLDGRLSREEPELQPVFGVEEGEGTGRGEDEAATGEDGLDPDIPDNLDEQVTETSGLGVGADLNTDYQRDEDIDVGYQSQPSGPVGGYGGDEPHQAGRLVEPDQGAASDTEPDMIAEDVGPDFGGYTAEEAAMHVEPE</sequence>
<name>A0A852UPL7_9ACTN</name>
<reference evidence="3 4" key="1">
    <citation type="submission" date="2020-07" db="EMBL/GenBank/DDBJ databases">
        <title>Sequencing the genomes of 1000 actinobacteria strains.</title>
        <authorList>
            <person name="Klenk H.-P."/>
        </authorList>
    </citation>
    <scope>NUCLEOTIDE SEQUENCE [LARGE SCALE GENOMIC DNA]</scope>
    <source>
        <strain evidence="3 4">DSM 45763</strain>
    </source>
</reference>
<feature type="region of interest" description="Disordered" evidence="1">
    <location>
        <begin position="1"/>
        <end position="200"/>
    </location>
</feature>
<protein>
    <recommendedName>
        <fullName evidence="2">DUF5709 domain-containing protein</fullName>
    </recommendedName>
</protein>
<gene>
    <name evidence="3" type="ORF">HDA43_001556</name>
</gene>
<evidence type="ECO:0000313" key="3">
    <source>
        <dbReference type="EMBL" id="NYF39397.1"/>
    </source>
</evidence>
<feature type="domain" description="DUF5709" evidence="2">
    <location>
        <begin position="154"/>
        <end position="200"/>
    </location>
</feature>
<keyword evidence="4" id="KW-1185">Reference proteome</keyword>
<dbReference type="Proteomes" id="UP000576393">
    <property type="component" value="Unassembled WGS sequence"/>
</dbReference>
<dbReference type="EMBL" id="JACCCO010000001">
    <property type="protein sequence ID" value="NYF39397.1"/>
    <property type="molecule type" value="Genomic_DNA"/>
</dbReference>
<comment type="caution">
    <text evidence="3">The sequence shown here is derived from an EMBL/GenBank/DDBJ whole genome shotgun (WGS) entry which is preliminary data.</text>
</comment>
<evidence type="ECO:0000259" key="2">
    <source>
        <dbReference type="Pfam" id="PF18970"/>
    </source>
</evidence>
<organism evidence="3 4">
    <name type="scientific">Streptosporangium sandarakinum</name>
    <dbReference type="NCBI Taxonomy" id="1260955"/>
    <lineage>
        <taxon>Bacteria</taxon>
        <taxon>Bacillati</taxon>
        <taxon>Actinomycetota</taxon>
        <taxon>Actinomycetes</taxon>
        <taxon>Streptosporangiales</taxon>
        <taxon>Streptosporangiaceae</taxon>
        <taxon>Streptosporangium</taxon>
    </lineage>
</organism>
<dbReference type="RefSeq" id="WP_179819060.1">
    <property type="nucleotide sequence ID" value="NZ_JACCCO010000001.1"/>
</dbReference>
<feature type="compositionally biased region" description="Basic and acidic residues" evidence="1">
    <location>
        <begin position="1"/>
        <end position="16"/>
    </location>
</feature>
<accession>A0A852UPL7</accession>